<dbReference type="RefSeq" id="WP_145924291.1">
    <property type="nucleotide sequence ID" value="NZ_CP014143.1"/>
</dbReference>
<keyword evidence="1" id="KW-0732">Signal</keyword>
<evidence type="ECO:0000256" key="1">
    <source>
        <dbReference type="SAM" id="SignalP"/>
    </source>
</evidence>
<protein>
    <submittedName>
        <fullName evidence="2">Uncharacterized protein</fullName>
    </submittedName>
</protein>
<dbReference type="AlphaFoldDB" id="A0A1C9W467"/>
<proteinExistence type="predicted"/>
<dbReference type="STRING" id="1769779.AUP74_00487"/>
<evidence type="ECO:0000313" key="3">
    <source>
        <dbReference type="Proteomes" id="UP000095672"/>
    </source>
</evidence>
<evidence type="ECO:0000313" key="2">
    <source>
        <dbReference type="EMBL" id="AOS95958.1"/>
    </source>
</evidence>
<gene>
    <name evidence="2" type="ORF">AUP74_00487</name>
</gene>
<organism evidence="2 3">
    <name type="scientific">Microbulbifer aggregans</name>
    <dbReference type="NCBI Taxonomy" id="1769779"/>
    <lineage>
        <taxon>Bacteria</taxon>
        <taxon>Pseudomonadati</taxon>
        <taxon>Pseudomonadota</taxon>
        <taxon>Gammaproteobacteria</taxon>
        <taxon>Cellvibrionales</taxon>
        <taxon>Microbulbiferaceae</taxon>
        <taxon>Microbulbifer</taxon>
    </lineage>
</organism>
<accession>A0A1C9W467</accession>
<feature type="chain" id="PRO_5008895387" evidence="1">
    <location>
        <begin position="22"/>
        <end position="99"/>
    </location>
</feature>
<feature type="signal peptide" evidence="1">
    <location>
        <begin position="1"/>
        <end position="21"/>
    </location>
</feature>
<name>A0A1C9W467_9GAMM</name>
<dbReference type="Proteomes" id="UP000095672">
    <property type="component" value="Chromosome"/>
</dbReference>
<keyword evidence="3" id="KW-1185">Reference proteome</keyword>
<sequence precursor="true">MRKNLLFILLQSVLLCSAVLAEPVSQQDERLEQSCGQPEVSTLSLLDTFDGDTDSVLPRCAALFSATPNSWVGKPLPALGLALSPLRDGHAIRAPPFRA</sequence>
<dbReference type="EMBL" id="CP014143">
    <property type="protein sequence ID" value="AOS95958.1"/>
    <property type="molecule type" value="Genomic_DNA"/>
</dbReference>
<dbReference type="KEGG" id="micc:AUP74_00487"/>
<reference evidence="3" key="1">
    <citation type="submission" date="2016-01" db="EMBL/GenBank/DDBJ databases">
        <title>Complete genome sequence of Microbulbifer sp. CCB-MM1, a halophile isolated from Matang Mangrove Forest, Perak.</title>
        <authorList>
            <person name="Moh T.H."/>
            <person name="Dinesh B."/>
            <person name="Lau N.-S."/>
            <person name="Go F."/>
            <person name="Alexander Chong S.-C."/>
        </authorList>
    </citation>
    <scope>NUCLEOTIDE SEQUENCE [LARGE SCALE GENOMIC DNA]</scope>
    <source>
        <strain evidence="3">CCB-MM1</strain>
    </source>
</reference>